<reference evidence="5" key="1">
    <citation type="submission" date="2020-12" db="EMBL/GenBank/DDBJ databases">
        <title>Metabolic potential, ecology and presence of endohyphal bacteria is reflected in genomic diversity of Mucoromycotina.</title>
        <authorList>
            <person name="Muszewska A."/>
            <person name="Okrasinska A."/>
            <person name="Steczkiewicz K."/>
            <person name="Drgas O."/>
            <person name="Orlowska M."/>
            <person name="Perlinska-Lenart U."/>
            <person name="Aleksandrzak-Piekarczyk T."/>
            <person name="Szatraj K."/>
            <person name="Zielenkiewicz U."/>
            <person name="Pilsyk S."/>
            <person name="Malc E."/>
            <person name="Mieczkowski P."/>
            <person name="Kruszewska J.S."/>
            <person name="Biernat P."/>
            <person name="Pawlowska J."/>
        </authorList>
    </citation>
    <scope>NUCLEOTIDE SEQUENCE</scope>
    <source>
        <strain evidence="5">WA0000051536</strain>
    </source>
</reference>
<dbReference type="OrthoDB" id="1706066at2759"/>
<evidence type="ECO:0000313" key="5">
    <source>
        <dbReference type="EMBL" id="KAG2186569.1"/>
    </source>
</evidence>
<dbReference type="InterPro" id="IPR000873">
    <property type="entry name" value="AMP-dep_synth/lig_dom"/>
</dbReference>
<dbReference type="EMBL" id="JAEPRA010000004">
    <property type="protein sequence ID" value="KAG2186569.1"/>
    <property type="molecule type" value="Genomic_DNA"/>
</dbReference>
<evidence type="ECO:0000259" key="2">
    <source>
        <dbReference type="Pfam" id="PF00501"/>
    </source>
</evidence>
<dbReference type="Pfam" id="PF13193">
    <property type="entry name" value="AMP-binding_C"/>
    <property type="match status" value="1"/>
</dbReference>
<dbReference type="Gene3D" id="3.30.300.30">
    <property type="match status" value="1"/>
</dbReference>
<feature type="domain" description="Acetyl-coenzyme A synthetase N-terminal" evidence="4">
    <location>
        <begin position="90"/>
        <end position="130"/>
    </location>
</feature>
<dbReference type="Proteomes" id="UP000612746">
    <property type="component" value="Unassembled WGS sequence"/>
</dbReference>
<dbReference type="GO" id="GO:0050218">
    <property type="term" value="F:propionate-CoA ligase activity"/>
    <property type="evidence" value="ECO:0007669"/>
    <property type="project" value="TreeGrafter"/>
</dbReference>
<feature type="domain" description="AMP-binding enzyme C-terminal" evidence="3">
    <location>
        <begin position="595"/>
        <end position="676"/>
    </location>
</feature>
<evidence type="ECO:0000256" key="1">
    <source>
        <dbReference type="ARBA" id="ARBA00006432"/>
    </source>
</evidence>
<comment type="similarity">
    <text evidence="1">Belongs to the ATP-dependent AMP-binding enzyme family.</text>
</comment>
<proteinExistence type="inferred from homology"/>
<keyword evidence="6" id="KW-1185">Reference proteome</keyword>
<dbReference type="InterPro" id="IPR020845">
    <property type="entry name" value="AMP-binding_CS"/>
</dbReference>
<dbReference type="Pfam" id="PF16177">
    <property type="entry name" value="ACAS_N"/>
    <property type="match status" value="1"/>
</dbReference>
<dbReference type="SUPFAM" id="SSF56801">
    <property type="entry name" value="Acetyl-CoA synthetase-like"/>
    <property type="match status" value="1"/>
</dbReference>
<dbReference type="AlphaFoldDB" id="A0A8H7Q4X3"/>
<sequence>MLRYTPSVSLLRQLHHHRFGRVPKMPARGRALLTSSGVIKGATISKLSGKNTVCDGRTSTLTPPAHNSLTLAYPTLHFSSTTNCNKMEPWTQAIDDICWQQRPSSVLGQRDLKANPYLWFPDGKLNTCYNSVDRHALTSPNTVAIHWHSAATQSKLSVTYADLLTRVKDVAGMLADYGVKKGDTVVIYMPMILEAVYSMLACARLGAVHSVVFGGFAPKELAKRIEDCKPKVILSASCGIEPKRVIEYKPLLDEALRISQHSVPIRVIYQRPGQALAKLDHQSGDRNFDQEIERIQHESKAFQQCISVDSADPLYLLYTSGTTGRPKGVVRSNGGHAVALRWSMDYIFGLQKGDTIFTASDIGWVVGHTYIVYGPLLAGLTTVLYEGKPVGTPDASVFWKICSEYNVKAMFAAPTAIRAIRREDPEGKFAHRQDLSNLRALFLAGERSDPVTIHWCQQLLGSNKQVIDCWWLTETGQPVTSTCLGNNAQLFPIKPGSAGKPVPGANVCVLDDEGAPQDNPNTFGNLVIKLPMVPAAFTTLWNNEQGYVDSYFKRFPGYFDTGDAGMIDEEGYVHVMSRTDDLINVAGHRLSTGSIEEILLSNTSVVETCVVPIPDNLKGHVRILEQTPLALVVTSGKVSNTLKQDLVKAVRNDLGAIACLDKVVVVARLPKTRSGKVLRRCIRDMTAGNPVNVPATIEDATVLTDIEAALQKEGLVPQTKAKL</sequence>
<comment type="caution">
    <text evidence="5">The sequence shown here is derived from an EMBL/GenBank/DDBJ whole genome shotgun (WGS) entry which is preliminary data.</text>
</comment>
<dbReference type="Pfam" id="PF00501">
    <property type="entry name" value="AMP-binding"/>
    <property type="match status" value="1"/>
</dbReference>
<protein>
    <submittedName>
        <fullName evidence="5">Uncharacterized protein</fullName>
    </submittedName>
</protein>
<dbReference type="Gene3D" id="3.40.50.12780">
    <property type="entry name" value="N-terminal domain of ligase-like"/>
    <property type="match status" value="1"/>
</dbReference>
<evidence type="ECO:0000313" key="6">
    <source>
        <dbReference type="Proteomes" id="UP000612746"/>
    </source>
</evidence>
<accession>A0A8H7Q4X3</accession>
<evidence type="ECO:0000259" key="4">
    <source>
        <dbReference type="Pfam" id="PF16177"/>
    </source>
</evidence>
<dbReference type="InterPro" id="IPR025110">
    <property type="entry name" value="AMP-bd_C"/>
</dbReference>
<dbReference type="InterPro" id="IPR032387">
    <property type="entry name" value="ACAS_N"/>
</dbReference>
<evidence type="ECO:0000259" key="3">
    <source>
        <dbReference type="Pfam" id="PF13193"/>
    </source>
</evidence>
<dbReference type="InterPro" id="IPR045851">
    <property type="entry name" value="AMP-bd_C_sf"/>
</dbReference>
<name>A0A8H7Q4X3_9FUNG</name>
<dbReference type="InterPro" id="IPR042099">
    <property type="entry name" value="ANL_N_sf"/>
</dbReference>
<gene>
    <name evidence="5" type="ORF">INT44_002793</name>
</gene>
<feature type="domain" description="AMP-dependent synthetase/ligase" evidence="2">
    <location>
        <begin position="133"/>
        <end position="533"/>
    </location>
</feature>
<dbReference type="PANTHER" id="PTHR43347:SF3">
    <property type="entry name" value="ACYL-COA SYNTHETASE SHORT-CHAIN FAMILY MEMBER 3, MITOCHONDRIAL"/>
    <property type="match status" value="1"/>
</dbReference>
<organism evidence="5 6">
    <name type="scientific">Umbelopsis vinacea</name>
    <dbReference type="NCBI Taxonomy" id="44442"/>
    <lineage>
        <taxon>Eukaryota</taxon>
        <taxon>Fungi</taxon>
        <taxon>Fungi incertae sedis</taxon>
        <taxon>Mucoromycota</taxon>
        <taxon>Mucoromycotina</taxon>
        <taxon>Umbelopsidomycetes</taxon>
        <taxon>Umbelopsidales</taxon>
        <taxon>Umbelopsidaceae</taxon>
        <taxon>Umbelopsis</taxon>
    </lineage>
</organism>
<dbReference type="PROSITE" id="PS00455">
    <property type="entry name" value="AMP_BINDING"/>
    <property type="match status" value="1"/>
</dbReference>
<dbReference type="PANTHER" id="PTHR43347">
    <property type="entry name" value="ACYL-COA SYNTHETASE"/>
    <property type="match status" value="1"/>
</dbReference>